<gene>
    <name evidence="1" type="ORF">LCGC14_2123570</name>
</gene>
<accession>A0A0F9E3H1</accession>
<protein>
    <submittedName>
        <fullName evidence="1">Uncharacterized protein</fullName>
    </submittedName>
</protein>
<name>A0A0F9E3H1_9ZZZZ</name>
<sequence length="76" mass="9112">MKLFGLIVGCPEELFHCEHIVKNRKREAEVPISEGCRRTYTKLLRECFVECCKCDWSVWVKDPTEYWGDLDWRETV</sequence>
<proteinExistence type="predicted"/>
<comment type="caution">
    <text evidence="1">The sequence shown here is derived from an EMBL/GenBank/DDBJ whole genome shotgun (WGS) entry which is preliminary data.</text>
</comment>
<dbReference type="EMBL" id="LAZR01026485">
    <property type="protein sequence ID" value="KKL68578.1"/>
    <property type="molecule type" value="Genomic_DNA"/>
</dbReference>
<dbReference type="AlphaFoldDB" id="A0A0F9E3H1"/>
<evidence type="ECO:0000313" key="1">
    <source>
        <dbReference type="EMBL" id="KKL68578.1"/>
    </source>
</evidence>
<reference evidence="1" key="1">
    <citation type="journal article" date="2015" name="Nature">
        <title>Complex archaea that bridge the gap between prokaryotes and eukaryotes.</title>
        <authorList>
            <person name="Spang A."/>
            <person name="Saw J.H."/>
            <person name="Jorgensen S.L."/>
            <person name="Zaremba-Niedzwiedzka K."/>
            <person name="Martijn J."/>
            <person name="Lind A.E."/>
            <person name="van Eijk R."/>
            <person name="Schleper C."/>
            <person name="Guy L."/>
            <person name="Ettema T.J."/>
        </authorList>
    </citation>
    <scope>NUCLEOTIDE SEQUENCE</scope>
</reference>
<organism evidence="1">
    <name type="scientific">marine sediment metagenome</name>
    <dbReference type="NCBI Taxonomy" id="412755"/>
    <lineage>
        <taxon>unclassified sequences</taxon>
        <taxon>metagenomes</taxon>
        <taxon>ecological metagenomes</taxon>
    </lineage>
</organism>